<gene>
    <name evidence="5" type="ORF">S03H2_02501</name>
</gene>
<dbReference type="InterPro" id="IPR050301">
    <property type="entry name" value="NTE"/>
</dbReference>
<evidence type="ECO:0000256" key="2">
    <source>
        <dbReference type="ARBA" id="ARBA00022963"/>
    </source>
</evidence>
<dbReference type="InterPro" id="IPR002641">
    <property type="entry name" value="PNPLA_dom"/>
</dbReference>
<evidence type="ECO:0000256" key="3">
    <source>
        <dbReference type="ARBA" id="ARBA00023098"/>
    </source>
</evidence>
<dbReference type="GO" id="GO:0016042">
    <property type="term" value="P:lipid catabolic process"/>
    <property type="evidence" value="ECO:0007669"/>
    <property type="project" value="UniProtKB-KW"/>
</dbReference>
<keyword evidence="1" id="KW-0378">Hydrolase</keyword>
<keyword evidence="2" id="KW-0442">Lipid degradation</keyword>
<dbReference type="InterPro" id="IPR016035">
    <property type="entry name" value="Acyl_Trfase/lysoPLipase"/>
</dbReference>
<reference evidence="5" key="1">
    <citation type="journal article" date="2014" name="Front. Microbiol.">
        <title>High frequency of phylogenetically diverse reductive dehalogenase-homologous genes in deep subseafloor sedimentary metagenomes.</title>
        <authorList>
            <person name="Kawai M."/>
            <person name="Futagami T."/>
            <person name="Toyoda A."/>
            <person name="Takaki Y."/>
            <person name="Nishi S."/>
            <person name="Hori S."/>
            <person name="Arai W."/>
            <person name="Tsubouchi T."/>
            <person name="Morono Y."/>
            <person name="Uchiyama I."/>
            <person name="Ito T."/>
            <person name="Fujiyama A."/>
            <person name="Inagaki F."/>
            <person name="Takami H."/>
        </authorList>
    </citation>
    <scope>NUCLEOTIDE SEQUENCE</scope>
    <source>
        <strain evidence="5">Expedition CK06-06</strain>
    </source>
</reference>
<name>X1FY17_9ZZZZ</name>
<dbReference type="AlphaFoldDB" id="X1FY17"/>
<comment type="caution">
    <text evidence="5">The sequence shown here is derived from an EMBL/GenBank/DDBJ whole genome shotgun (WGS) entry which is preliminary data.</text>
</comment>
<accession>X1FY17</accession>
<dbReference type="PANTHER" id="PTHR14226">
    <property type="entry name" value="NEUROPATHY TARGET ESTERASE/SWISS CHEESE D.MELANOGASTER"/>
    <property type="match status" value="1"/>
</dbReference>
<proteinExistence type="predicted"/>
<dbReference type="PROSITE" id="PS51635">
    <property type="entry name" value="PNPLA"/>
    <property type="match status" value="1"/>
</dbReference>
<dbReference type="PANTHER" id="PTHR14226:SF76">
    <property type="entry name" value="NTE FAMILY PROTEIN RSSA"/>
    <property type="match status" value="1"/>
</dbReference>
<sequence>MYILTWGMSKKPWIGVKKSKIMDIKKKRGLGMDIMYNIIIVRKIKNLIQIIIIFVLVSSCISSFSYATPKIGLALGEGGERFYAHIGVLKVLESEGIKLDYIAGTSIGSLIGGLYALWEDIGKIEEYVLSINFRKYYKFQREDIRLENINETPFILFYADILKNKIDPKWLKGLIDGKVIRDEIDRLTNRASFEYDLKIPFKAVATDLVTGEKVVIDKGRISNAIVASLSRPGTFIPFKFEEKILVDGGLKDPVPADVVREMGADIVIGVNLRDIKVDTPPNVSNIISIIYRSIYIMLEELDEVSSSKADIIIKPQYTGPLPFNMGREERLKLIKLGEEETKKIIPLLKALINSY</sequence>
<dbReference type="Pfam" id="PF01734">
    <property type="entry name" value="Patatin"/>
    <property type="match status" value="1"/>
</dbReference>
<dbReference type="Gene3D" id="3.40.1090.10">
    <property type="entry name" value="Cytosolic phospholipase A2 catalytic domain"/>
    <property type="match status" value="2"/>
</dbReference>
<keyword evidence="3" id="KW-0443">Lipid metabolism</keyword>
<dbReference type="GO" id="GO:0016787">
    <property type="term" value="F:hydrolase activity"/>
    <property type="evidence" value="ECO:0007669"/>
    <property type="project" value="UniProtKB-KW"/>
</dbReference>
<feature type="domain" description="PNPLA" evidence="4">
    <location>
        <begin position="73"/>
        <end position="260"/>
    </location>
</feature>
<organism evidence="5">
    <name type="scientific">marine sediment metagenome</name>
    <dbReference type="NCBI Taxonomy" id="412755"/>
    <lineage>
        <taxon>unclassified sequences</taxon>
        <taxon>metagenomes</taxon>
        <taxon>ecological metagenomes</taxon>
    </lineage>
</organism>
<evidence type="ECO:0000259" key="4">
    <source>
        <dbReference type="PROSITE" id="PS51635"/>
    </source>
</evidence>
<evidence type="ECO:0000313" key="5">
    <source>
        <dbReference type="EMBL" id="GAH25663.1"/>
    </source>
</evidence>
<evidence type="ECO:0000256" key="1">
    <source>
        <dbReference type="ARBA" id="ARBA00022801"/>
    </source>
</evidence>
<dbReference type="EMBL" id="BARU01000841">
    <property type="protein sequence ID" value="GAH25663.1"/>
    <property type="molecule type" value="Genomic_DNA"/>
</dbReference>
<protein>
    <recommendedName>
        <fullName evidence="4">PNPLA domain-containing protein</fullName>
    </recommendedName>
</protein>
<dbReference type="SUPFAM" id="SSF52151">
    <property type="entry name" value="FabD/lysophospholipase-like"/>
    <property type="match status" value="1"/>
</dbReference>